<evidence type="ECO:0000256" key="2">
    <source>
        <dbReference type="RuleBase" id="RU003616"/>
    </source>
</evidence>
<accession>A0A914DPM9</accession>
<name>A0A914DPM9_9BILA</name>
<dbReference type="GO" id="GO:0009408">
    <property type="term" value="P:response to heat"/>
    <property type="evidence" value="ECO:0007669"/>
    <property type="project" value="TreeGrafter"/>
</dbReference>
<dbReference type="InterPro" id="IPR001436">
    <property type="entry name" value="Alpha-crystallin/sHSP_animal"/>
</dbReference>
<dbReference type="InterPro" id="IPR002068">
    <property type="entry name" value="A-crystallin/Hsp20_dom"/>
</dbReference>
<feature type="domain" description="SHSP" evidence="3">
    <location>
        <begin position="36"/>
        <end position="143"/>
    </location>
</feature>
<dbReference type="SUPFAM" id="SSF49764">
    <property type="entry name" value="HSP20-like chaperones"/>
    <property type="match status" value="1"/>
</dbReference>
<dbReference type="Gene3D" id="2.60.40.790">
    <property type="match status" value="1"/>
</dbReference>
<proteinExistence type="inferred from homology"/>
<protein>
    <submittedName>
        <fullName evidence="5">SHSP domain-containing protein</fullName>
    </submittedName>
</protein>
<dbReference type="Proteomes" id="UP000887540">
    <property type="component" value="Unplaced"/>
</dbReference>
<dbReference type="PROSITE" id="PS01031">
    <property type="entry name" value="SHSP"/>
    <property type="match status" value="1"/>
</dbReference>
<dbReference type="CDD" id="cd06526">
    <property type="entry name" value="metazoan_ACD"/>
    <property type="match status" value="1"/>
</dbReference>
<evidence type="ECO:0000313" key="4">
    <source>
        <dbReference type="Proteomes" id="UP000887540"/>
    </source>
</evidence>
<sequence>MKEMSYINCNGFTPSNFLREIEINHHWPFDSYDWPLLRAPNYNGVIKITDTTEKWELGLDAVAFQPNEIKISIKPHDQGHDLIIDGSHKSREDEIGSISQKIHRICHIPVDVDTNTIIANLYPNGLLSIKAKKKEIITLISRV</sequence>
<dbReference type="Pfam" id="PF00011">
    <property type="entry name" value="HSP20"/>
    <property type="match status" value="1"/>
</dbReference>
<dbReference type="AlphaFoldDB" id="A0A914DPM9"/>
<comment type="similarity">
    <text evidence="1 2">Belongs to the small heat shock protein (HSP20) family.</text>
</comment>
<dbReference type="GO" id="GO:0042026">
    <property type="term" value="P:protein refolding"/>
    <property type="evidence" value="ECO:0007669"/>
    <property type="project" value="TreeGrafter"/>
</dbReference>
<dbReference type="GO" id="GO:0051082">
    <property type="term" value="F:unfolded protein binding"/>
    <property type="evidence" value="ECO:0007669"/>
    <property type="project" value="TreeGrafter"/>
</dbReference>
<evidence type="ECO:0000313" key="5">
    <source>
        <dbReference type="WBParaSite" id="ACRNAN_scaffold3318.g10609.t1"/>
    </source>
</evidence>
<evidence type="ECO:0000256" key="1">
    <source>
        <dbReference type="PROSITE-ProRule" id="PRU00285"/>
    </source>
</evidence>
<dbReference type="PANTHER" id="PTHR45640">
    <property type="entry name" value="HEAT SHOCK PROTEIN HSP-12.2-RELATED"/>
    <property type="match status" value="1"/>
</dbReference>
<organism evidence="4 5">
    <name type="scientific">Acrobeloides nanus</name>
    <dbReference type="NCBI Taxonomy" id="290746"/>
    <lineage>
        <taxon>Eukaryota</taxon>
        <taxon>Metazoa</taxon>
        <taxon>Ecdysozoa</taxon>
        <taxon>Nematoda</taxon>
        <taxon>Chromadorea</taxon>
        <taxon>Rhabditida</taxon>
        <taxon>Tylenchina</taxon>
        <taxon>Cephalobomorpha</taxon>
        <taxon>Cephaloboidea</taxon>
        <taxon>Cephalobidae</taxon>
        <taxon>Acrobeloides</taxon>
    </lineage>
</organism>
<reference evidence="5" key="1">
    <citation type="submission" date="2022-11" db="UniProtKB">
        <authorList>
            <consortium name="WormBaseParasite"/>
        </authorList>
    </citation>
    <scope>IDENTIFICATION</scope>
</reference>
<dbReference type="PANTHER" id="PTHR45640:SF6">
    <property type="entry name" value="HEAT-SHOCK PROTEIN 12.1"/>
    <property type="match status" value="1"/>
</dbReference>
<dbReference type="GO" id="GO:0005634">
    <property type="term" value="C:nucleus"/>
    <property type="evidence" value="ECO:0007669"/>
    <property type="project" value="TreeGrafter"/>
</dbReference>
<dbReference type="WBParaSite" id="ACRNAN_scaffold3318.g10609.t1">
    <property type="protein sequence ID" value="ACRNAN_scaffold3318.g10609.t1"/>
    <property type="gene ID" value="ACRNAN_scaffold3318.g10609"/>
</dbReference>
<evidence type="ECO:0000259" key="3">
    <source>
        <dbReference type="PROSITE" id="PS01031"/>
    </source>
</evidence>
<dbReference type="InterPro" id="IPR008978">
    <property type="entry name" value="HSP20-like_chaperone"/>
</dbReference>
<keyword evidence="4" id="KW-1185">Reference proteome</keyword>
<dbReference type="GO" id="GO:0005737">
    <property type="term" value="C:cytoplasm"/>
    <property type="evidence" value="ECO:0007669"/>
    <property type="project" value="TreeGrafter"/>
</dbReference>